<proteinExistence type="inferred from homology"/>
<evidence type="ECO:0000259" key="10">
    <source>
        <dbReference type="Pfam" id="PF04290"/>
    </source>
</evidence>
<feature type="transmembrane region" description="Helical" evidence="9">
    <location>
        <begin position="127"/>
        <end position="146"/>
    </location>
</feature>
<evidence type="ECO:0000256" key="7">
    <source>
        <dbReference type="ARBA" id="ARBA00023136"/>
    </source>
</evidence>
<evidence type="ECO:0000256" key="3">
    <source>
        <dbReference type="ARBA" id="ARBA00022475"/>
    </source>
</evidence>
<keyword evidence="3" id="KW-1003">Cell membrane</keyword>
<gene>
    <name evidence="11" type="primary">uehB_1</name>
    <name evidence="11" type="ORF">H0A61_00611</name>
</gene>
<comment type="similarity">
    <text evidence="8">Belongs to the TRAP transporter small permease family.</text>
</comment>
<keyword evidence="4" id="KW-0997">Cell inner membrane</keyword>
<evidence type="ECO:0000313" key="12">
    <source>
        <dbReference type="Proteomes" id="UP000662904"/>
    </source>
</evidence>
<evidence type="ECO:0000313" key="11">
    <source>
        <dbReference type="EMBL" id="QSQ08291.1"/>
    </source>
</evidence>
<feature type="transmembrane region" description="Helical" evidence="9">
    <location>
        <begin position="14"/>
        <end position="35"/>
    </location>
</feature>
<organism evidence="11 12">
    <name type="scientific">Koleobacter methoxysyntrophicus</name>
    <dbReference type="NCBI Taxonomy" id="2751313"/>
    <lineage>
        <taxon>Bacteria</taxon>
        <taxon>Bacillati</taxon>
        <taxon>Bacillota</taxon>
        <taxon>Clostridia</taxon>
        <taxon>Koleobacterales</taxon>
        <taxon>Koleobacteraceae</taxon>
        <taxon>Koleobacter</taxon>
    </lineage>
</organism>
<dbReference type="Pfam" id="PF04290">
    <property type="entry name" value="DctQ"/>
    <property type="match status" value="1"/>
</dbReference>
<sequence length="163" mass="19145">MKFLKFLDEKFEEYFLVASLFFTVGLIFIQVIMRYVFSSSLSWSEELARYIFLWQIWVGASFAVKCSKHIRVEVFKNLFSAKYQRIIDFTAIILWICFSFFLTYKGAELTKILLIRGQLSPAMRIPMGYAYASVPVGCGLMTFRLIQQFIRDFTSLKKGEERV</sequence>
<evidence type="ECO:0000256" key="1">
    <source>
        <dbReference type="ARBA" id="ARBA00004429"/>
    </source>
</evidence>
<feature type="domain" description="Tripartite ATP-independent periplasmic transporters DctQ component" evidence="10">
    <location>
        <begin position="24"/>
        <end position="154"/>
    </location>
</feature>
<evidence type="ECO:0000256" key="9">
    <source>
        <dbReference type="SAM" id="Phobius"/>
    </source>
</evidence>
<protein>
    <submittedName>
        <fullName evidence="11">Ectoine/5-hydroxyectoine TRAP transporter small permease protein UehB</fullName>
    </submittedName>
</protein>
<evidence type="ECO:0000256" key="6">
    <source>
        <dbReference type="ARBA" id="ARBA00022989"/>
    </source>
</evidence>
<evidence type="ECO:0000256" key="8">
    <source>
        <dbReference type="ARBA" id="ARBA00038436"/>
    </source>
</evidence>
<feature type="transmembrane region" description="Helical" evidence="9">
    <location>
        <begin position="86"/>
        <end position="107"/>
    </location>
</feature>
<dbReference type="PANTHER" id="PTHR35011:SF2">
    <property type="entry name" value="2,3-DIKETO-L-GULONATE TRAP TRANSPORTER SMALL PERMEASE PROTEIN YIAM"/>
    <property type="match status" value="1"/>
</dbReference>
<evidence type="ECO:0000256" key="2">
    <source>
        <dbReference type="ARBA" id="ARBA00022448"/>
    </source>
</evidence>
<keyword evidence="7 9" id="KW-0472">Membrane</keyword>
<reference evidence="11" key="1">
    <citation type="submission" date="2020-07" db="EMBL/GenBank/DDBJ databases">
        <title>Koleobacter methoxysyntrophicus gen. nov., sp. nov., a novel anaerobic bacterium isolated from deep subsurface oil field and proposal of Koleobacterales ord. nov. in the phylum Firmicutes.</title>
        <authorList>
            <person name="Sakamoto S."/>
            <person name="Tamaki H."/>
        </authorList>
    </citation>
    <scope>NUCLEOTIDE SEQUENCE</scope>
    <source>
        <strain evidence="11">NRmbB1</strain>
    </source>
</reference>
<name>A0A8A0RIK6_9FIRM</name>
<feature type="transmembrane region" description="Helical" evidence="9">
    <location>
        <begin position="47"/>
        <end position="65"/>
    </location>
</feature>
<dbReference type="GO" id="GO:0022857">
    <property type="term" value="F:transmembrane transporter activity"/>
    <property type="evidence" value="ECO:0007669"/>
    <property type="project" value="TreeGrafter"/>
</dbReference>
<evidence type="ECO:0000256" key="4">
    <source>
        <dbReference type="ARBA" id="ARBA00022519"/>
    </source>
</evidence>
<keyword evidence="12" id="KW-1185">Reference proteome</keyword>
<dbReference type="EMBL" id="CP059066">
    <property type="protein sequence ID" value="QSQ08291.1"/>
    <property type="molecule type" value="Genomic_DNA"/>
</dbReference>
<dbReference type="InterPro" id="IPR007387">
    <property type="entry name" value="TRAP_DctQ"/>
</dbReference>
<dbReference type="Proteomes" id="UP000662904">
    <property type="component" value="Chromosome"/>
</dbReference>
<dbReference type="PANTHER" id="PTHR35011">
    <property type="entry name" value="2,3-DIKETO-L-GULONATE TRAP TRANSPORTER SMALL PERMEASE PROTEIN YIAM"/>
    <property type="match status" value="1"/>
</dbReference>
<dbReference type="AlphaFoldDB" id="A0A8A0RIK6"/>
<keyword evidence="2" id="KW-0813">Transport</keyword>
<dbReference type="GO" id="GO:0005886">
    <property type="term" value="C:plasma membrane"/>
    <property type="evidence" value="ECO:0007669"/>
    <property type="project" value="UniProtKB-SubCell"/>
</dbReference>
<dbReference type="GO" id="GO:0015740">
    <property type="term" value="P:C4-dicarboxylate transport"/>
    <property type="evidence" value="ECO:0007669"/>
    <property type="project" value="TreeGrafter"/>
</dbReference>
<dbReference type="InterPro" id="IPR055348">
    <property type="entry name" value="DctQ"/>
</dbReference>
<accession>A0A8A0RIK6</accession>
<dbReference type="RefSeq" id="WP_206708511.1">
    <property type="nucleotide sequence ID" value="NZ_CP059066.1"/>
</dbReference>
<keyword evidence="5 9" id="KW-0812">Transmembrane</keyword>
<dbReference type="KEGG" id="kme:H0A61_00611"/>
<evidence type="ECO:0000256" key="5">
    <source>
        <dbReference type="ARBA" id="ARBA00022692"/>
    </source>
</evidence>
<comment type="subcellular location">
    <subcellularLocation>
        <location evidence="1">Cell inner membrane</location>
        <topology evidence="1">Multi-pass membrane protein</topology>
    </subcellularLocation>
</comment>
<keyword evidence="6 9" id="KW-1133">Transmembrane helix</keyword>